<gene>
    <name evidence="1" type="ORF">FNV43_RR21517</name>
</gene>
<accession>A0A8K0E2F1</accession>
<dbReference type="Proteomes" id="UP000796880">
    <property type="component" value="Unassembled WGS sequence"/>
</dbReference>
<proteinExistence type="predicted"/>
<protein>
    <submittedName>
        <fullName evidence="1">Uncharacterized protein</fullName>
    </submittedName>
</protein>
<keyword evidence="2" id="KW-1185">Reference proteome</keyword>
<name>A0A8K0E2F1_9ROSA</name>
<evidence type="ECO:0000313" key="1">
    <source>
        <dbReference type="EMBL" id="KAF3438753.1"/>
    </source>
</evidence>
<organism evidence="1 2">
    <name type="scientific">Rhamnella rubrinervis</name>
    <dbReference type="NCBI Taxonomy" id="2594499"/>
    <lineage>
        <taxon>Eukaryota</taxon>
        <taxon>Viridiplantae</taxon>
        <taxon>Streptophyta</taxon>
        <taxon>Embryophyta</taxon>
        <taxon>Tracheophyta</taxon>
        <taxon>Spermatophyta</taxon>
        <taxon>Magnoliopsida</taxon>
        <taxon>eudicotyledons</taxon>
        <taxon>Gunneridae</taxon>
        <taxon>Pentapetalae</taxon>
        <taxon>rosids</taxon>
        <taxon>fabids</taxon>
        <taxon>Rosales</taxon>
        <taxon>Rhamnaceae</taxon>
        <taxon>rhamnoid group</taxon>
        <taxon>Rhamneae</taxon>
        <taxon>Rhamnella</taxon>
    </lineage>
</organism>
<sequence>MVRQRSAPPGRRQWWAAAGIPKIPRRWNFPKGSRAVLGSSCDDGWQCSTEHGTGSHRHIGVGSVGSQCARGSEGMLVARWCYAVCSVLGLSSILRGTLCDGSWDMGCFGLGFENSSVLLGNLSIAVVASMVASLKVPLLMLGNARDAPPIEWMPVGC</sequence>
<comment type="caution">
    <text evidence="1">The sequence shown here is derived from an EMBL/GenBank/DDBJ whole genome shotgun (WGS) entry which is preliminary data.</text>
</comment>
<dbReference type="AlphaFoldDB" id="A0A8K0E2F1"/>
<reference evidence="1" key="1">
    <citation type="submission" date="2020-03" db="EMBL/GenBank/DDBJ databases">
        <title>A high-quality chromosome-level genome assembly of a woody plant with both climbing and erect habits, Rhamnella rubrinervis.</title>
        <authorList>
            <person name="Lu Z."/>
            <person name="Yang Y."/>
            <person name="Zhu X."/>
            <person name="Sun Y."/>
        </authorList>
    </citation>
    <scope>NUCLEOTIDE SEQUENCE</scope>
    <source>
        <strain evidence="1">BYM</strain>
        <tissue evidence="1">Leaf</tissue>
    </source>
</reference>
<dbReference type="EMBL" id="VOIH02000009">
    <property type="protein sequence ID" value="KAF3438753.1"/>
    <property type="molecule type" value="Genomic_DNA"/>
</dbReference>
<evidence type="ECO:0000313" key="2">
    <source>
        <dbReference type="Proteomes" id="UP000796880"/>
    </source>
</evidence>